<name>A0A3P7L525_DIBLA</name>
<keyword evidence="2" id="KW-1185">Reference proteome</keyword>
<protein>
    <submittedName>
        <fullName evidence="1">Uncharacterized protein</fullName>
    </submittedName>
</protein>
<dbReference type="EMBL" id="UYRU01054106">
    <property type="protein sequence ID" value="VDN12525.1"/>
    <property type="molecule type" value="Genomic_DNA"/>
</dbReference>
<dbReference type="AlphaFoldDB" id="A0A3P7L525"/>
<proteinExistence type="predicted"/>
<reference evidence="1 2" key="1">
    <citation type="submission" date="2018-11" db="EMBL/GenBank/DDBJ databases">
        <authorList>
            <consortium name="Pathogen Informatics"/>
        </authorList>
    </citation>
    <scope>NUCLEOTIDE SEQUENCE [LARGE SCALE GENOMIC DNA]</scope>
</reference>
<gene>
    <name evidence="1" type="ORF">DILT_LOCUS8356</name>
</gene>
<accession>A0A3P7L525</accession>
<evidence type="ECO:0000313" key="2">
    <source>
        <dbReference type="Proteomes" id="UP000281553"/>
    </source>
</evidence>
<sequence length="155" mass="17553">MVPLCCPVCRREFTAAEAQPFRLLNDILDLVPKIPQMFESAANRSQIQGCTDQKTECCLKSVTEKVPPSRCPICEREFTAADVQPFRLLDEILELVQKIQKVDTSEGGHGTVYLIQMGRSEGLTINSTNLLDRGLRMEYEDRIGPTPNLDEFYRT</sequence>
<evidence type="ECO:0000313" key="1">
    <source>
        <dbReference type="EMBL" id="VDN12525.1"/>
    </source>
</evidence>
<organism evidence="1 2">
    <name type="scientific">Dibothriocephalus latus</name>
    <name type="common">Fish tapeworm</name>
    <name type="synonym">Diphyllobothrium latum</name>
    <dbReference type="NCBI Taxonomy" id="60516"/>
    <lineage>
        <taxon>Eukaryota</taxon>
        <taxon>Metazoa</taxon>
        <taxon>Spiralia</taxon>
        <taxon>Lophotrochozoa</taxon>
        <taxon>Platyhelminthes</taxon>
        <taxon>Cestoda</taxon>
        <taxon>Eucestoda</taxon>
        <taxon>Diphyllobothriidea</taxon>
        <taxon>Diphyllobothriidae</taxon>
        <taxon>Dibothriocephalus</taxon>
    </lineage>
</organism>
<dbReference type="Proteomes" id="UP000281553">
    <property type="component" value="Unassembled WGS sequence"/>
</dbReference>